<dbReference type="OrthoDB" id="2722301at2759"/>
<evidence type="ECO:0000313" key="1">
    <source>
        <dbReference type="EMBL" id="OCH86784.1"/>
    </source>
</evidence>
<evidence type="ECO:0008006" key="3">
    <source>
        <dbReference type="Google" id="ProtNLM"/>
    </source>
</evidence>
<name>A0A8E2DIE6_9APHY</name>
<dbReference type="InterPro" id="IPR011009">
    <property type="entry name" value="Kinase-like_dom_sf"/>
</dbReference>
<protein>
    <recommendedName>
        <fullName evidence="3">Protein kinase domain-containing protein</fullName>
    </recommendedName>
</protein>
<keyword evidence="2" id="KW-1185">Reference proteome</keyword>
<sequence length="420" mass="49116">MDTSSEPLSTSEPCPVSLPVSLRAWREIDSYADEWFLPWENLRYFFLKSGYKLYYGRSRGEFCEPPVWSPPAVDSFDLCGARQDFQGPRLKMTPVMMAARDRCVVPRAMKPASELLLSSYNRDVVIKIVAKGEDGMKELEILQYINSEPLRSDPRNATVPVLEFLQYQDWWFAVMPRCDQSDELPFRDASECLEFAEQMLSDVSNENILLNHRGELPPTFMYCPEADFPYVNIWPPHPWRSTFPVRYLFIDFGYSCRFPPHTPLSECRVIPRFGTRVHRPAEMSQNGSCNPFAVDVYQTARLFYGWFAVRTFCSFYLLMQTSDCGSGPQDVIHCTPGFPRLLQDMTSFNPARRPSAAEALDRFHAVRSLFPKDQLHEVHEYAIWRFPLVPRPHWVTLRDLFECKQWYLAYEYTRFVLKDW</sequence>
<proteinExistence type="predicted"/>
<dbReference type="EMBL" id="KV722512">
    <property type="protein sequence ID" value="OCH86784.1"/>
    <property type="molecule type" value="Genomic_DNA"/>
</dbReference>
<dbReference type="Proteomes" id="UP000250043">
    <property type="component" value="Unassembled WGS sequence"/>
</dbReference>
<dbReference type="SUPFAM" id="SSF56112">
    <property type="entry name" value="Protein kinase-like (PK-like)"/>
    <property type="match status" value="1"/>
</dbReference>
<dbReference type="AlphaFoldDB" id="A0A8E2DIE6"/>
<reference evidence="1 2" key="1">
    <citation type="submission" date="2016-07" db="EMBL/GenBank/DDBJ databases">
        <title>Draft genome of the white-rot fungus Obba rivulosa 3A-2.</title>
        <authorList>
            <consortium name="DOE Joint Genome Institute"/>
            <person name="Miettinen O."/>
            <person name="Riley R."/>
            <person name="Acob R."/>
            <person name="Barry K."/>
            <person name="Cullen D."/>
            <person name="De Vries R."/>
            <person name="Hainaut M."/>
            <person name="Hatakka A."/>
            <person name="Henrissat B."/>
            <person name="Hilden K."/>
            <person name="Kuo R."/>
            <person name="Labutti K."/>
            <person name="Lipzen A."/>
            <person name="Makela M.R."/>
            <person name="Sandor L."/>
            <person name="Spatafora J.W."/>
            <person name="Grigoriev I.V."/>
            <person name="Hibbett D.S."/>
        </authorList>
    </citation>
    <scope>NUCLEOTIDE SEQUENCE [LARGE SCALE GENOMIC DNA]</scope>
    <source>
        <strain evidence="1 2">3A-2</strain>
    </source>
</reference>
<gene>
    <name evidence="1" type="ORF">OBBRIDRAFT_852835</name>
</gene>
<accession>A0A8E2DIE6</accession>
<dbReference type="Gene3D" id="1.10.510.10">
    <property type="entry name" value="Transferase(Phosphotransferase) domain 1"/>
    <property type="match status" value="1"/>
</dbReference>
<evidence type="ECO:0000313" key="2">
    <source>
        <dbReference type="Proteomes" id="UP000250043"/>
    </source>
</evidence>
<organism evidence="1 2">
    <name type="scientific">Obba rivulosa</name>
    <dbReference type="NCBI Taxonomy" id="1052685"/>
    <lineage>
        <taxon>Eukaryota</taxon>
        <taxon>Fungi</taxon>
        <taxon>Dikarya</taxon>
        <taxon>Basidiomycota</taxon>
        <taxon>Agaricomycotina</taxon>
        <taxon>Agaricomycetes</taxon>
        <taxon>Polyporales</taxon>
        <taxon>Gelatoporiaceae</taxon>
        <taxon>Obba</taxon>
    </lineage>
</organism>